<dbReference type="Proteomes" id="UP000824969">
    <property type="component" value="Chromosome"/>
</dbReference>
<reference evidence="1 2" key="1">
    <citation type="submission" date="2019-06" db="EMBL/GenBank/DDBJ databases">
        <title>Complete genome sequence of Methanoculleus chikugoensis strain MG62.</title>
        <authorList>
            <person name="Asakawa S."/>
            <person name="Dianou D."/>
        </authorList>
    </citation>
    <scope>NUCLEOTIDE SEQUENCE [LARGE SCALE GENOMIC DNA]</scope>
    <source>
        <strain evidence="1 2">MG62</strain>
    </source>
</reference>
<evidence type="ECO:0000313" key="2">
    <source>
        <dbReference type="Proteomes" id="UP000824969"/>
    </source>
</evidence>
<sequence>MDAREREPLTLNDMQQNCMFEIVILFKGHNPESKEDTGYKIFAKAWRKSIKPFTSLDNSAYPRKDKRNGEWTLQFDNYEWQGPGWHCYIEENRSDSNMMKTLNTILQIPKQYPESEAFFFSQEYADWERDRRTHPVRIRDDEYSVLCRAGYHHCLE</sequence>
<evidence type="ECO:0000313" key="1">
    <source>
        <dbReference type="EMBL" id="BBL67113.1"/>
    </source>
</evidence>
<dbReference type="EMBL" id="AP019781">
    <property type="protein sequence ID" value="BBL67113.1"/>
    <property type="molecule type" value="Genomic_DNA"/>
</dbReference>
<keyword evidence="2" id="KW-1185">Reference proteome</keyword>
<dbReference type="RefSeq" id="WP_221057590.1">
    <property type="nucleotide sequence ID" value="NZ_AP019781.1"/>
</dbReference>
<organism evidence="1 2">
    <name type="scientific">Methanoculleus chikugoensis</name>
    <dbReference type="NCBI Taxonomy" id="118126"/>
    <lineage>
        <taxon>Archaea</taxon>
        <taxon>Methanobacteriati</taxon>
        <taxon>Methanobacteriota</taxon>
        <taxon>Stenosarchaea group</taxon>
        <taxon>Methanomicrobia</taxon>
        <taxon>Methanomicrobiales</taxon>
        <taxon>Methanomicrobiaceae</taxon>
        <taxon>Methanoculleus</taxon>
    </lineage>
</organism>
<proteinExistence type="predicted"/>
<name>A0ABN5XDS0_9EURY</name>
<protein>
    <submittedName>
        <fullName evidence="1">Uncharacterized protein</fullName>
    </submittedName>
</protein>
<accession>A0ABN5XDS0</accession>
<gene>
    <name evidence="1" type="ORF">MchiMG62_02940</name>
</gene>
<dbReference type="GeneID" id="66129793"/>